<keyword evidence="8" id="KW-1185">Reference proteome</keyword>
<dbReference type="SUPFAM" id="SSF53649">
    <property type="entry name" value="Alkaline phosphatase-like"/>
    <property type="match status" value="1"/>
</dbReference>
<comment type="caution">
    <text evidence="7">The sequence shown here is derived from an EMBL/GenBank/DDBJ whole genome shotgun (WGS) entry which is preliminary data.</text>
</comment>
<dbReference type="PROSITE" id="PS00149">
    <property type="entry name" value="SULFATASE_2"/>
    <property type="match status" value="1"/>
</dbReference>
<keyword evidence="3" id="KW-0378">Hydrolase</keyword>
<dbReference type="InterPro" id="IPR017850">
    <property type="entry name" value="Alkaline_phosphatase_core_sf"/>
</dbReference>
<reference evidence="7 8" key="1">
    <citation type="submission" date="2020-03" db="EMBL/GenBank/DDBJ databases">
        <title>Alteromonas ponticola sp. nov., isolated from seawater.</title>
        <authorList>
            <person name="Yoon J.-H."/>
            <person name="Kim Y.-O."/>
        </authorList>
    </citation>
    <scope>NUCLEOTIDE SEQUENCE [LARGE SCALE GENOMIC DNA]</scope>
    <source>
        <strain evidence="7 8">MYP5</strain>
    </source>
</reference>
<dbReference type="Pfam" id="PF00884">
    <property type="entry name" value="Sulfatase"/>
    <property type="match status" value="1"/>
</dbReference>
<dbReference type="InterPro" id="IPR000917">
    <property type="entry name" value="Sulfatase_N"/>
</dbReference>
<evidence type="ECO:0000256" key="5">
    <source>
        <dbReference type="SAM" id="SignalP"/>
    </source>
</evidence>
<dbReference type="PANTHER" id="PTHR43108">
    <property type="entry name" value="N-ACETYLGLUCOSAMINE-6-SULFATASE FAMILY MEMBER"/>
    <property type="match status" value="1"/>
</dbReference>
<evidence type="ECO:0000256" key="3">
    <source>
        <dbReference type="ARBA" id="ARBA00022801"/>
    </source>
</evidence>
<keyword evidence="2 5" id="KW-0732">Signal</keyword>
<evidence type="ECO:0000256" key="4">
    <source>
        <dbReference type="ARBA" id="ARBA00023180"/>
    </source>
</evidence>
<feature type="domain" description="Sulfatase N-terminal" evidence="6">
    <location>
        <begin position="23"/>
        <end position="352"/>
    </location>
</feature>
<evidence type="ECO:0000259" key="6">
    <source>
        <dbReference type="Pfam" id="PF00884"/>
    </source>
</evidence>
<evidence type="ECO:0000313" key="7">
    <source>
        <dbReference type="EMBL" id="NMH61491.1"/>
    </source>
</evidence>
<feature type="signal peptide" evidence="5">
    <location>
        <begin position="1"/>
        <end position="19"/>
    </location>
</feature>
<organism evidence="7 8">
    <name type="scientific">Alteromonas ponticola</name>
    <dbReference type="NCBI Taxonomy" id="2720613"/>
    <lineage>
        <taxon>Bacteria</taxon>
        <taxon>Pseudomonadati</taxon>
        <taxon>Pseudomonadota</taxon>
        <taxon>Gammaproteobacteria</taxon>
        <taxon>Alteromonadales</taxon>
        <taxon>Alteromonadaceae</taxon>
        <taxon>Alteromonas/Salinimonas group</taxon>
        <taxon>Alteromonas</taxon>
    </lineage>
</organism>
<dbReference type="Proteomes" id="UP000709336">
    <property type="component" value="Unassembled WGS sequence"/>
</dbReference>
<keyword evidence="4" id="KW-0325">Glycoprotein</keyword>
<feature type="chain" id="PRO_5045421821" evidence="5">
    <location>
        <begin position="20"/>
        <end position="475"/>
    </location>
</feature>
<dbReference type="PANTHER" id="PTHR43108:SF8">
    <property type="entry name" value="SD21168P"/>
    <property type="match status" value="1"/>
</dbReference>
<protein>
    <submittedName>
        <fullName evidence="7">Sulfatase</fullName>
    </submittedName>
</protein>
<evidence type="ECO:0000313" key="8">
    <source>
        <dbReference type="Proteomes" id="UP000709336"/>
    </source>
</evidence>
<dbReference type="RefSeq" id="WP_169212053.1">
    <property type="nucleotide sequence ID" value="NZ_JAATNW010000010.1"/>
</dbReference>
<comment type="similarity">
    <text evidence="1">Belongs to the sulfatase family.</text>
</comment>
<dbReference type="EMBL" id="JAATNW010000010">
    <property type="protein sequence ID" value="NMH61491.1"/>
    <property type="molecule type" value="Genomic_DNA"/>
</dbReference>
<gene>
    <name evidence="7" type="ORF">HCJ96_15785</name>
</gene>
<accession>A0ABX1R7K4</accession>
<dbReference type="PROSITE" id="PS00523">
    <property type="entry name" value="SULFATASE_1"/>
    <property type="match status" value="1"/>
</dbReference>
<dbReference type="Gene3D" id="3.40.720.10">
    <property type="entry name" value="Alkaline Phosphatase, subunit A"/>
    <property type="match status" value="1"/>
</dbReference>
<sequence length="475" mass="54609">MFKKCVFTLLTLFMLPAFAVEKKNVIFILSDDHRYDFMSFMPKAPKFLKTPSLDKMAAEGVHLKNAFVTTSLCSPSRASILTGRYAHHHGIVDNTSPIPEGTTFFPADLQTVGYQTAFVGKWHMGEVDDEPQAGFDRWVSFKGQGRYTDPLLNVDGKKIPHEGYTTDILTDYALDWLDKREQGKPFFLYLSHKAVHAEFEPAPRHKNQYEDAQPDYPKTMDNTEANYQGKPDWVRAQRDSWHGVDYAYHGDLKFEDFYKRYAETLLGVDDSVGRVIKYLEQHGLDEDTLVVYMGDNGFLLGEHGLIDKRNAYEESIRVPMLAWGPGMLKAGSKSEVLVRNIDIAPTILELAGGKTNISMDGESFLGLLKENEDSGKNRDFLYEYYWEHAFPHTPTTFALRGTQYKYIYYHGIWDKNELYDLKNDPEEKHNLIDIPAFQQIRNEMRNDLFDRLAADDAMNVPMRRGSWQAADRLLD</sequence>
<evidence type="ECO:0000256" key="2">
    <source>
        <dbReference type="ARBA" id="ARBA00022729"/>
    </source>
</evidence>
<dbReference type="InterPro" id="IPR024607">
    <property type="entry name" value="Sulfatase_CS"/>
</dbReference>
<evidence type="ECO:0000256" key="1">
    <source>
        <dbReference type="ARBA" id="ARBA00008779"/>
    </source>
</evidence>
<dbReference type="CDD" id="cd16031">
    <property type="entry name" value="G6S_like"/>
    <property type="match status" value="1"/>
</dbReference>
<proteinExistence type="inferred from homology"/>
<name>A0ABX1R7K4_9ALTE</name>